<evidence type="ECO:0000313" key="2">
    <source>
        <dbReference type="Proteomes" id="UP000269945"/>
    </source>
</evidence>
<gene>
    <name evidence="1" type="ORF">BN2614_LOCUS1</name>
</gene>
<name>A0A9X9LY19_GULGU</name>
<dbReference type="EMBL" id="CYRY02027373">
    <property type="protein sequence ID" value="VCW99058.1"/>
    <property type="molecule type" value="Genomic_DNA"/>
</dbReference>
<reference evidence="1 2" key="1">
    <citation type="submission" date="2018-10" db="EMBL/GenBank/DDBJ databases">
        <authorList>
            <person name="Ekblom R."/>
            <person name="Jareborg N."/>
        </authorList>
    </citation>
    <scope>NUCLEOTIDE SEQUENCE [LARGE SCALE GENOMIC DNA]</scope>
    <source>
        <tissue evidence="1">Muscle</tissue>
    </source>
</reference>
<protein>
    <submittedName>
        <fullName evidence="1">Uncharacterized protein</fullName>
    </submittedName>
</protein>
<evidence type="ECO:0000313" key="1">
    <source>
        <dbReference type="EMBL" id="VCW99058.1"/>
    </source>
</evidence>
<feature type="non-terminal residue" evidence="1">
    <location>
        <position position="70"/>
    </location>
</feature>
<proteinExistence type="predicted"/>
<comment type="caution">
    <text evidence="1">The sequence shown here is derived from an EMBL/GenBank/DDBJ whole genome shotgun (WGS) entry which is preliminary data.</text>
</comment>
<accession>A0A9X9LY19</accession>
<dbReference type="AlphaFoldDB" id="A0A9X9LY19"/>
<dbReference type="Proteomes" id="UP000269945">
    <property type="component" value="Unassembled WGS sequence"/>
</dbReference>
<organism evidence="1 2">
    <name type="scientific">Gulo gulo</name>
    <name type="common">Wolverine</name>
    <name type="synonym">Gluton</name>
    <dbReference type="NCBI Taxonomy" id="48420"/>
    <lineage>
        <taxon>Eukaryota</taxon>
        <taxon>Metazoa</taxon>
        <taxon>Chordata</taxon>
        <taxon>Craniata</taxon>
        <taxon>Vertebrata</taxon>
        <taxon>Euteleostomi</taxon>
        <taxon>Mammalia</taxon>
        <taxon>Eutheria</taxon>
        <taxon>Laurasiatheria</taxon>
        <taxon>Carnivora</taxon>
        <taxon>Caniformia</taxon>
        <taxon>Musteloidea</taxon>
        <taxon>Mustelidae</taxon>
        <taxon>Guloninae</taxon>
        <taxon>Gulo</taxon>
    </lineage>
</organism>
<sequence length="70" mass="7703">MKYLACLKHTVPCAWNVLPLLSAAVPPAVPQRPPPPRSLPWVHSPGDLAGRGYLWISFLPLGRPFLPPLK</sequence>
<keyword evidence="2" id="KW-1185">Reference proteome</keyword>